<name>A0A0R3WE45_TAEAS</name>
<feature type="region of interest" description="Disordered" evidence="2">
    <location>
        <begin position="907"/>
        <end position="930"/>
    </location>
</feature>
<dbReference type="Proteomes" id="UP000282613">
    <property type="component" value="Unassembled WGS sequence"/>
</dbReference>
<accession>A0A0R3WE45</accession>
<feature type="compositionally biased region" description="Polar residues" evidence="2">
    <location>
        <begin position="643"/>
        <end position="658"/>
    </location>
</feature>
<feature type="region of interest" description="Disordered" evidence="2">
    <location>
        <begin position="408"/>
        <end position="441"/>
    </location>
</feature>
<feature type="compositionally biased region" description="Polar residues" evidence="2">
    <location>
        <begin position="89"/>
        <end position="99"/>
    </location>
</feature>
<evidence type="ECO:0000313" key="4">
    <source>
        <dbReference type="EMBL" id="VDK41708.1"/>
    </source>
</evidence>
<dbReference type="GO" id="GO:0008270">
    <property type="term" value="F:zinc ion binding"/>
    <property type="evidence" value="ECO:0007669"/>
    <property type="project" value="UniProtKB-KW"/>
</dbReference>
<reference evidence="4 5" key="2">
    <citation type="submission" date="2018-11" db="EMBL/GenBank/DDBJ databases">
        <authorList>
            <consortium name="Pathogen Informatics"/>
        </authorList>
    </citation>
    <scope>NUCLEOTIDE SEQUENCE [LARGE SCALE GENOMIC DNA]</scope>
</reference>
<evidence type="ECO:0000256" key="1">
    <source>
        <dbReference type="PROSITE-ProRule" id="PRU00042"/>
    </source>
</evidence>
<feature type="compositionally biased region" description="Polar residues" evidence="2">
    <location>
        <begin position="478"/>
        <end position="488"/>
    </location>
</feature>
<feature type="compositionally biased region" description="Basic residues" evidence="2">
    <location>
        <begin position="192"/>
        <end position="204"/>
    </location>
</feature>
<feature type="compositionally biased region" description="Polar residues" evidence="2">
    <location>
        <begin position="254"/>
        <end position="265"/>
    </location>
</feature>
<feature type="compositionally biased region" description="Polar residues" evidence="2">
    <location>
        <begin position="921"/>
        <end position="930"/>
    </location>
</feature>
<evidence type="ECO:0000313" key="6">
    <source>
        <dbReference type="WBParaSite" id="TASK_0000907101-mRNA-1"/>
    </source>
</evidence>
<dbReference type="OrthoDB" id="6248854at2759"/>
<keyword evidence="1" id="KW-0479">Metal-binding</keyword>
<dbReference type="WBParaSite" id="TASK_0000907101-mRNA-1">
    <property type="protein sequence ID" value="TASK_0000907101-mRNA-1"/>
    <property type="gene ID" value="TASK_0000907101"/>
</dbReference>
<keyword evidence="1" id="KW-0862">Zinc</keyword>
<feature type="domain" description="C2H2-type" evidence="3">
    <location>
        <begin position="1121"/>
        <end position="1146"/>
    </location>
</feature>
<feature type="compositionally biased region" description="Polar residues" evidence="2">
    <location>
        <begin position="53"/>
        <end position="71"/>
    </location>
</feature>
<sequence length="1146" mass="123100">MRYLCPKCGIAGYTCEKRLIKHMRNNCPGRGWKTRLKANGDIRTKLGANSLQDGCSRRTSVQSEKLTSKKASNLDPLPSGKVRRKAPKSTHTSGDQISHFNRPRRSSLRSAQSEILTNDQPGISEDFSSKSFSKEEIFANPPSEVSSSHESLPISVRMSTRMRTMSSTEQKRAKEAGSCNPVSPGQLGTKTPKGRIKHSPKIGRKNTSSNFAISSRNTSLATAMELKKKSLSHKISKQDSSRNLKKSRPIATKSVESTICASGNSGASGGLKSSPRSSNATNSLQKAGKLSASSVKSDKSTAGTSKRLRRSHGPSTGHGSLNVPPDPKESHSSAGMGNKSAGEKKKGHAKLKVSGSIVHHRMSQNRACKKAVAKDLSVDKNSPFGSAALNENRTEASNEFAGDVLQGRVGSQSTDQSGILHKTERGTSTAEGSSSNAPSSLELLVKPTKRSSRKLIGELSGIDCKGRTKVTKLGNNSIALKNQPSSKGSIGVDGKKELGTSPPPRTIVMLTGFKQSESSKPLVGVSQLFFPTLNASVKLEMITDKSKTNVNFPKKPAENVVKPVELKSDDLTKGYELATEAKSLTTERAHNDDVEMLIVTQNRCDIAQVIKPESSEASMDKGSEFRYLREALGANEMPKVSKRPTSVKPTGSTANAMNSTPKATFAAAAAVATPTSVTASTTTVSTTTATSSLTGKVALVDWDCFIAKDPRKARCNSVAITTAPTTPTKSPLKSQRLPSVNPTVVAHCGPGTSTSQVVEQRSPRHPKKLPAVEVSVILLISSIRLLDRKDPTSPSSRKQATDVVNSDSYGSGQARICDSSMSGSMQLFVERINAEHATFATPSKFNEELSSKRISASSLDSALPMNDDGRVSLLLIVAKPKASDINTFGSSSSVSNRVCDKGNEIAAQNVVPPLPSHDNSDSNSEATAPAVNSGQDLLISPASNRQAEDNQAFRKRLRPRKSIDYFESTRRSSKRIKVEEVENEVVSKNESAKRDAWKDEDDEEEVSQGNNESKGKYMTTHCCPVCRLTGFATLAELKVHRTISCRKKLKKKKGLKRRTIEWYCPGCPTTQGPFESAAVLLTHLLTCRTKKSCGGKVKANHPALSVGPSCPSTLLGPSTTFGCSICGVIVASESRLDKHRRDEHNY</sequence>
<feature type="compositionally biased region" description="Polar residues" evidence="2">
    <location>
        <begin position="180"/>
        <end position="189"/>
    </location>
</feature>
<feature type="compositionally biased region" description="Polar residues" evidence="2">
    <location>
        <begin position="108"/>
        <end position="121"/>
    </location>
</feature>
<feature type="region of interest" description="Disordered" evidence="2">
    <location>
        <begin position="638"/>
        <end position="658"/>
    </location>
</feature>
<feature type="compositionally biased region" description="Polar residues" evidence="2">
    <location>
        <begin position="274"/>
        <end position="304"/>
    </location>
</feature>
<reference evidence="6" key="1">
    <citation type="submission" date="2017-02" db="UniProtKB">
        <authorList>
            <consortium name="WormBaseParasite"/>
        </authorList>
    </citation>
    <scope>IDENTIFICATION</scope>
</reference>
<feature type="compositionally biased region" description="Basic and acidic residues" evidence="2">
    <location>
        <begin position="980"/>
        <end position="997"/>
    </location>
</feature>
<evidence type="ECO:0000256" key="2">
    <source>
        <dbReference type="SAM" id="MobiDB-lite"/>
    </source>
</evidence>
<feature type="region of interest" description="Disordered" evidence="2">
    <location>
        <begin position="53"/>
        <end position="127"/>
    </location>
</feature>
<dbReference type="STRING" id="60517.A0A0R3WE45"/>
<dbReference type="PROSITE" id="PS50157">
    <property type="entry name" value="ZINC_FINGER_C2H2_2"/>
    <property type="match status" value="1"/>
</dbReference>
<protein>
    <submittedName>
        <fullName evidence="6">C2H2-type domain-containing protein</fullName>
    </submittedName>
</protein>
<dbReference type="AlphaFoldDB" id="A0A0R3WE45"/>
<feature type="region of interest" description="Disordered" evidence="2">
    <location>
        <begin position="980"/>
        <end position="1013"/>
    </location>
</feature>
<dbReference type="InterPro" id="IPR013087">
    <property type="entry name" value="Znf_C2H2_type"/>
</dbReference>
<evidence type="ECO:0000259" key="3">
    <source>
        <dbReference type="PROSITE" id="PS50157"/>
    </source>
</evidence>
<feature type="compositionally biased region" description="Polar residues" evidence="2">
    <location>
        <begin position="792"/>
        <end position="811"/>
    </location>
</feature>
<dbReference type="PROSITE" id="PS00028">
    <property type="entry name" value="ZINC_FINGER_C2H2_1"/>
    <property type="match status" value="1"/>
</dbReference>
<feature type="region of interest" description="Disordered" evidence="2">
    <location>
        <begin position="478"/>
        <end position="504"/>
    </location>
</feature>
<organism evidence="6">
    <name type="scientific">Taenia asiatica</name>
    <name type="common">Asian tapeworm</name>
    <dbReference type="NCBI Taxonomy" id="60517"/>
    <lineage>
        <taxon>Eukaryota</taxon>
        <taxon>Metazoa</taxon>
        <taxon>Spiralia</taxon>
        <taxon>Lophotrochozoa</taxon>
        <taxon>Platyhelminthes</taxon>
        <taxon>Cestoda</taxon>
        <taxon>Eucestoda</taxon>
        <taxon>Cyclophyllidea</taxon>
        <taxon>Taeniidae</taxon>
        <taxon>Taenia</taxon>
    </lineage>
</organism>
<dbReference type="EMBL" id="UYRS01018977">
    <property type="protein sequence ID" value="VDK41708.1"/>
    <property type="molecule type" value="Genomic_DNA"/>
</dbReference>
<proteinExistence type="predicted"/>
<feature type="region of interest" description="Disordered" evidence="2">
    <location>
        <begin position="172"/>
        <end position="209"/>
    </location>
</feature>
<feature type="region of interest" description="Disordered" evidence="2">
    <location>
        <begin position="230"/>
        <end position="364"/>
    </location>
</feature>
<feature type="region of interest" description="Disordered" evidence="2">
    <location>
        <begin position="789"/>
        <end position="811"/>
    </location>
</feature>
<keyword evidence="5" id="KW-1185">Reference proteome</keyword>
<keyword evidence="1" id="KW-0863">Zinc-finger</keyword>
<gene>
    <name evidence="4" type="ORF">TASK_LOCUS9072</name>
</gene>
<feature type="compositionally biased region" description="Polar residues" evidence="2">
    <location>
        <begin position="426"/>
        <end position="439"/>
    </location>
</feature>
<evidence type="ECO:0000313" key="5">
    <source>
        <dbReference type="Proteomes" id="UP000282613"/>
    </source>
</evidence>